<evidence type="ECO:0000313" key="4">
    <source>
        <dbReference type="EMBL" id="CCX07390.1"/>
    </source>
</evidence>
<dbReference type="Gene3D" id="3.40.30.10">
    <property type="entry name" value="Glutaredoxin"/>
    <property type="match status" value="1"/>
</dbReference>
<evidence type="ECO:0000256" key="2">
    <source>
        <dbReference type="ARBA" id="ARBA00023157"/>
    </source>
</evidence>
<evidence type="ECO:0000259" key="3">
    <source>
        <dbReference type="PROSITE" id="PS51352"/>
    </source>
</evidence>
<dbReference type="PROSITE" id="PS00194">
    <property type="entry name" value="THIOREDOXIN_1"/>
    <property type="match status" value="1"/>
</dbReference>
<protein>
    <submittedName>
        <fullName evidence="4">Similar to Thioredoxin-1 acc. no. O14463</fullName>
    </submittedName>
</protein>
<dbReference type="PANTHER" id="PTHR46115">
    <property type="entry name" value="THIOREDOXIN-LIKE PROTEIN 1"/>
    <property type="match status" value="1"/>
</dbReference>
<dbReference type="PROSITE" id="PS51352">
    <property type="entry name" value="THIOREDOXIN_2"/>
    <property type="match status" value="1"/>
</dbReference>
<dbReference type="SUPFAM" id="SSF52833">
    <property type="entry name" value="Thioredoxin-like"/>
    <property type="match status" value="1"/>
</dbReference>
<dbReference type="Proteomes" id="UP000018144">
    <property type="component" value="Unassembled WGS sequence"/>
</dbReference>
<dbReference type="eggNOG" id="KOG0907">
    <property type="taxonomic scope" value="Eukaryota"/>
</dbReference>
<dbReference type="FunFam" id="3.40.30.10:FF:000245">
    <property type="entry name" value="Thioredoxin"/>
    <property type="match status" value="1"/>
</dbReference>
<dbReference type="InterPro" id="IPR017937">
    <property type="entry name" value="Thioredoxin_CS"/>
</dbReference>
<name>U4L031_PYROM</name>
<dbReference type="AlphaFoldDB" id="U4L031"/>
<proteinExistence type="inferred from homology"/>
<dbReference type="CDD" id="cd02947">
    <property type="entry name" value="TRX_family"/>
    <property type="match status" value="1"/>
</dbReference>
<feature type="domain" description="Thioredoxin" evidence="3">
    <location>
        <begin position="2"/>
        <end position="131"/>
    </location>
</feature>
<keyword evidence="2" id="KW-1015">Disulfide bond</keyword>
<dbReference type="InterPro" id="IPR013766">
    <property type="entry name" value="Thioredoxin_domain"/>
</dbReference>
<keyword evidence="5" id="KW-1185">Reference proteome</keyword>
<gene>
    <name evidence="4" type="ORF">PCON_06979</name>
</gene>
<dbReference type="PRINTS" id="PR00421">
    <property type="entry name" value="THIOREDOXIN"/>
</dbReference>
<reference evidence="4 5" key="1">
    <citation type="journal article" date="2013" name="PLoS Genet.">
        <title>The genome and development-dependent transcriptomes of Pyronema confluens: a window into fungal evolution.</title>
        <authorList>
            <person name="Traeger S."/>
            <person name="Altegoer F."/>
            <person name="Freitag M."/>
            <person name="Gabaldon T."/>
            <person name="Kempken F."/>
            <person name="Kumar A."/>
            <person name="Marcet-Houben M."/>
            <person name="Poggeler S."/>
            <person name="Stajich J.E."/>
            <person name="Nowrousian M."/>
        </authorList>
    </citation>
    <scope>NUCLEOTIDE SEQUENCE [LARGE SCALE GENOMIC DNA]</scope>
    <source>
        <strain evidence="5">CBS 100304</strain>
        <tissue evidence="4">Vegetative mycelium</tissue>
    </source>
</reference>
<dbReference type="OrthoDB" id="10263751at2759"/>
<dbReference type="InterPro" id="IPR036249">
    <property type="entry name" value="Thioredoxin-like_sf"/>
</dbReference>
<evidence type="ECO:0000313" key="5">
    <source>
        <dbReference type="Proteomes" id="UP000018144"/>
    </source>
</evidence>
<accession>U4L031</accession>
<dbReference type="Pfam" id="PF00085">
    <property type="entry name" value="Thioredoxin"/>
    <property type="match status" value="1"/>
</dbReference>
<dbReference type="EMBL" id="HF935350">
    <property type="protein sequence ID" value="CCX07390.1"/>
    <property type="molecule type" value="Genomic_DNA"/>
</dbReference>
<comment type="similarity">
    <text evidence="1">Belongs to the thioredoxin family.</text>
</comment>
<organism evidence="4 5">
    <name type="scientific">Pyronema omphalodes (strain CBS 100304)</name>
    <name type="common">Pyronema confluens</name>
    <dbReference type="NCBI Taxonomy" id="1076935"/>
    <lineage>
        <taxon>Eukaryota</taxon>
        <taxon>Fungi</taxon>
        <taxon>Dikarya</taxon>
        <taxon>Ascomycota</taxon>
        <taxon>Pezizomycotina</taxon>
        <taxon>Pezizomycetes</taxon>
        <taxon>Pezizales</taxon>
        <taxon>Pyronemataceae</taxon>
        <taxon>Pyronema</taxon>
    </lineage>
</organism>
<dbReference type="OMA" id="DFHALWC"/>
<dbReference type="STRING" id="1076935.U4L031"/>
<sequence>MVQEISSKAEFVTRIAEGIDDERKDRLIVLDCYATWCGPCRAIAPKIIQFSQDYPDVEFYKMDVDTVTDVAGDLGVRAMPTFYFYKGGKKIDEVVGADTSAIKAKIEKYRGGAAAAAAAVDAKNDVEIEEA</sequence>
<evidence type="ECO:0000256" key="1">
    <source>
        <dbReference type="ARBA" id="ARBA00008987"/>
    </source>
</evidence>